<dbReference type="EMBL" id="LR590463">
    <property type="protein sequence ID" value="VTP61075.1"/>
    <property type="molecule type" value="Genomic_DNA"/>
</dbReference>
<sequence length="62" mass="7030">MRETDRMTHTPLKIENAPLTLRELALNNVRRAIISGYFAAATGWWNARSARNWASAAAWCAR</sequence>
<accession>A0A4U9HBU3</accession>
<organism evidence="1 2">
    <name type="scientific">Serratia rubidaea</name>
    <name type="common">Serratia marinorubra</name>
    <dbReference type="NCBI Taxonomy" id="61652"/>
    <lineage>
        <taxon>Bacteria</taxon>
        <taxon>Pseudomonadati</taxon>
        <taxon>Pseudomonadota</taxon>
        <taxon>Gammaproteobacteria</taxon>
        <taxon>Enterobacterales</taxon>
        <taxon>Yersiniaceae</taxon>
        <taxon>Serratia</taxon>
    </lineage>
</organism>
<evidence type="ECO:0000313" key="1">
    <source>
        <dbReference type="EMBL" id="VTP61075.1"/>
    </source>
</evidence>
<name>A0A4U9HBU3_SERRU</name>
<gene>
    <name evidence="1" type="ORF">NCTC12971_01583</name>
</gene>
<dbReference type="AlphaFoldDB" id="A0A4U9HBU3"/>
<dbReference type="Proteomes" id="UP000307968">
    <property type="component" value="Chromosome"/>
</dbReference>
<proteinExistence type="predicted"/>
<evidence type="ECO:0000313" key="2">
    <source>
        <dbReference type="Proteomes" id="UP000307968"/>
    </source>
</evidence>
<protein>
    <submittedName>
        <fullName evidence="1">Uncharacterized protein</fullName>
    </submittedName>
</protein>
<reference evidence="1 2" key="1">
    <citation type="submission" date="2019-05" db="EMBL/GenBank/DDBJ databases">
        <authorList>
            <consortium name="Pathogen Informatics"/>
        </authorList>
    </citation>
    <scope>NUCLEOTIDE SEQUENCE [LARGE SCALE GENOMIC DNA]</scope>
    <source>
        <strain evidence="1 2">NCTC12971</strain>
    </source>
</reference>